<organism evidence="2 3">
    <name type="scientific">Novymonas esmeraldas</name>
    <dbReference type="NCBI Taxonomy" id="1808958"/>
    <lineage>
        <taxon>Eukaryota</taxon>
        <taxon>Discoba</taxon>
        <taxon>Euglenozoa</taxon>
        <taxon>Kinetoplastea</taxon>
        <taxon>Metakinetoplastina</taxon>
        <taxon>Trypanosomatida</taxon>
        <taxon>Trypanosomatidae</taxon>
        <taxon>Novymonas</taxon>
    </lineage>
</organism>
<gene>
    <name evidence="2" type="ORF">NESM_000607000</name>
</gene>
<evidence type="ECO:0000313" key="3">
    <source>
        <dbReference type="Proteomes" id="UP001430356"/>
    </source>
</evidence>
<comment type="caution">
    <text evidence="2">The sequence shown here is derived from an EMBL/GenBank/DDBJ whole genome shotgun (WGS) entry which is preliminary data.</text>
</comment>
<dbReference type="EMBL" id="JAECZO010000082">
    <property type="protein sequence ID" value="KAK7196679.1"/>
    <property type="molecule type" value="Genomic_DNA"/>
</dbReference>
<dbReference type="AlphaFoldDB" id="A0AAW0EUL9"/>
<proteinExistence type="predicted"/>
<feature type="region of interest" description="Disordered" evidence="1">
    <location>
        <begin position="319"/>
        <end position="343"/>
    </location>
</feature>
<name>A0AAW0EUL9_9TRYP</name>
<evidence type="ECO:0000313" key="2">
    <source>
        <dbReference type="EMBL" id="KAK7196679.1"/>
    </source>
</evidence>
<accession>A0AAW0EUL9</accession>
<sequence length="408" mass="42798">MAAEATLQELAREGYRLMAALVLGEAAAADVTGYRDVHDTRCLEQCDSPAPHQQERSPLWSLVDQLPRLCPLLRHTPTDKGCSGEDRSGVVALAAAPSAPPATAAASPPHWLDAAADAVDALCDAVDERLDSAALATSRAAAAGVASVASVLPAAALGGRSLAEVTAALTGRTCIMAGLLLDRDVRLRGGPCYAPVASPMLVVLDLDGTLLHAPFSCVDLRATLTATAADVRALFVDADFLRDFCEAVTRHGHEVALCSLTEGSADQEATALTVAEGVLALLSRVLPATRMFLNSTDDVVCLPRSAAGPGKLYHLHELQQRRNARDERPRSRPRHTASPAPPVLPTWLSTDILLIDDDRANCELAVTQGYHAASCAETGMSAAWYAANCDVQVLLGLPASEVGPRCTP</sequence>
<protein>
    <recommendedName>
        <fullName evidence="4">FCP1 homology domain-containing protein</fullName>
    </recommendedName>
</protein>
<reference evidence="2 3" key="1">
    <citation type="journal article" date="2021" name="MBio">
        <title>A New Model Trypanosomatid, Novymonas esmeraldas: Genomic Perception of Its 'Candidatus Pandoraea novymonadis' Endosymbiont.</title>
        <authorList>
            <person name="Zakharova A."/>
            <person name="Saura A."/>
            <person name="Butenko A."/>
            <person name="Podesvova L."/>
            <person name="Warmusova S."/>
            <person name="Kostygov A.Y."/>
            <person name="Nenarokova A."/>
            <person name="Lukes J."/>
            <person name="Opperdoes F.R."/>
            <person name="Yurchenko V."/>
        </authorList>
    </citation>
    <scope>NUCLEOTIDE SEQUENCE [LARGE SCALE GENOMIC DNA]</scope>
    <source>
        <strain evidence="2 3">E262AT.01</strain>
    </source>
</reference>
<evidence type="ECO:0000256" key="1">
    <source>
        <dbReference type="SAM" id="MobiDB-lite"/>
    </source>
</evidence>
<dbReference type="Proteomes" id="UP001430356">
    <property type="component" value="Unassembled WGS sequence"/>
</dbReference>
<evidence type="ECO:0008006" key="4">
    <source>
        <dbReference type="Google" id="ProtNLM"/>
    </source>
</evidence>
<feature type="compositionally biased region" description="Basic and acidic residues" evidence="1">
    <location>
        <begin position="319"/>
        <end position="330"/>
    </location>
</feature>
<keyword evidence="3" id="KW-1185">Reference proteome</keyword>